<dbReference type="PIRSF" id="PIRSF003092">
    <property type="entry name" value="MinD"/>
    <property type="match status" value="1"/>
</dbReference>
<dbReference type="InterPro" id="IPR050625">
    <property type="entry name" value="ParA/MinD_ATPase"/>
</dbReference>
<reference evidence="4" key="1">
    <citation type="submission" date="2019-03" db="EMBL/GenBank/DDBJ databases">
        <authorList>
            <person name="Hao L."/>
        </authorList>
    </citation>
    <scope>NUCLEOTIDE SEQUENCE</scope>
</reference>
<dbReference type="PANTHER" id="PTHR43384">
    <property type="entry name" value="SEPTUM SITE-DETERMINING PROTEIN MIND HOMOLOG, CHLOROPLASTIC-RELATED"/>
    <property type="match status" value="1"/>
</dbReference>
<protein>
    <submittedName>
        <fullName evidence="4">Site-determining protein</fullName>
    </submittedName>
</protein>
<dbReference type="InterPro" id="IPR025501">
    <property type="entry name" value="MinD_FleN"/>
</dbReference>
<dbReference type="InterPro" id="IPR033875">
    <property type="entry name" value="FlhG"/>
</dbReference>
<gene>
    <name evidence="4" type="primary">ylxH</name>
    <name evidence="4" type="ORF">SCFA_180045</name>
</gene>
<dbReference type="InterPro" id="IPR025669">
    <property type="entry name" value="AAA_dom"/>
</dbReference>
<dbReference type="AlphaFoldDB" id="A0A485LXI3"/>
<dbReference type="PANTHER" id="PTHR43384:SF4">
    <property type="entry name" value="CELLULOSE BIOSYNTHESIS PROTEIN BCSQ-RELATED"/>
    <property type="match status" value="1"/>
</dbReference>
<dbReference type="GO" id="GO:0016887">
    <property type="term" value="F:ATP hydrolysis activity"/>
    <property type="evidence" value="ECO:0007669"/>
    <property type="project" value="TreeGrafter"/>
</dbReference>
<dbReference type="Gene3D" id="3.40.50.300">
    <property type="entry name" value="P-loop containing nucleotide triphosphate hydrolases"/>
    <property type="match status" value="1"/>
</dbReference>
<accession>A0A485LXI3</accession>
<dbReference type="InterPro" id="IPR027417">
    <property type="entry name" value="P-loop_NTPase"/>
</dbReference>
<keyword evidence="2" id="KW-0067">ATP-binding</keyword>
<dbReference type="GO" id="GO:0005829">
    <property type="term" value="C:cytosol"/>
    <property type="evidence" value="ECO:0007669"/>
    <property type="project" value="TreeGrafter"/>
</dbReference>
<dbReference type="Pfam" id="PF13614">
    <property type="entry name" value="AAA_31"/>
    <property type="match status" value="1"/>
</dbReference>
<feature type="domain" description="AAA" evidence="3">
    <location>
        <begin position="21"/>
        <end position="179"/>
    </location>
</feature>
<organism evidence="4">
    <name type="scientific">anaerobic digester metagenome</name>
    <dbReference type="NCBI Taxonomy" id="1263854"/>
    <lineage>
        <taxon>unclassified sequences</taxon>
        <taxon>metagenomes</taxon>
        <taxon>ecological metagenomes</taxon>
    </lineage>
</organism>
<dbReference type="GO" id="GO:0051782">
    <property type="term" value="P:negative regulation of cell division"/>
    <property type="evidence" value="ECO:0007669"/>
    <property type="project" value="TreeGrafter"/>
</dbReference>
<evidence type="ECO:0000256" key="2">
    <source>
        <dbReference type="ARBA" id="ARBA00022840"/>
    </source>
</evidence>
<evidence type="ECO:0000313" key="4">
    <source>
        <dbReference type="EMBL" id="VFU13357.1"/>
    </source>
</evidence>
<dbReference type="CDD" id="cd02038">
    <property type="entry name" value="FlhG-like"/>
    <property type="match status" value="1"/>
</dbReference>
<dbReference type="EMBL" id="CAADRM010000079">
    <property type="protein sequence ID" value="VFU13357.1"/>
    <property type="molecule type" value="Genomic_DNA"/>
</dbReference>
<dbReference type="GO" id="GO:0005524">
    <property type="term" value="F:ATP binding"/>
    <property type="evidence" value="ECO:0007669"/>
    <property type="project" value="UniProtKB-KW"/>
</dbReference>
<dbReference type="SUPFAM" id="SSF52540">
    <property type="entry name" value="P-loop containing nucleoside triphosphate hydrolases"/>
    <property type="match status" value="1"/>
</dbReference>
<proteinExistence type="predicted"/>
<evidence type="ECO:0000259" key="3">
    <source>
        <dbReference type="Pfam" id="PF13614"/>
    </source>
</evidence>
<keyword evidence="1" id="KW-0547">Nucleotide-binding</keyword>
<evidence type="ECO:0000256" key="1">
    <source>
        <dbReference type="ARBA" id="ARBA00022741"/>
    </source>
</evidence>
<name>A0A485LXI3_9ZZZZ</name>
<dbReference type="GO" id="GO:0009898">
    <property type="term" value="C:cytoplasmic side of plasma membrane"/>
    <property type="evidence" value="ECO:0007669"/>
    <property type="project" value="TreeGrafter"/>
</dbReference>
<sequence length="299" mass="32630">MKDQAHTLRKIFDGAAPPCPQVLSVTSGKGGVGKTSLVVNMSIILASRGKKVLVLDADLGLANIDVMLGLVPKYTIQHVLQGQCSLEEIILEGPEGIKIIPASSGIQELADLTREQQLSLMNSLDYFEQDIDYMIIDTGAGISRNVMYFNAASQRVIVVATSEPTSITDAYALIKVLRKQYGVKRFDLIVNNVSTKVEGDQVARQLSLVCERFLGDVVLETLGSVPADKSIPECIKGQKAFVGVYPSGEASRRLERIVSRMEQTSRPSSSGSLQFFLRRMVLNQMKGSNHAGYSISRSY</sequence>